<proteinExistence type="predicted"/>
<dbReference type="PANTHER" id="PTHR13132:SF29">
    <property type="entry name" value="ALPHA-(1,6)-FUCOSYLTRANSFERASE"/>
    <property type="match status" value="1"/>
</dbReference>
<sequence>MAKLCATARLALGLVAVAAAADEQTCADGGDSSPVSQDGSSGAPSSLGQKGGSNARVPMKTDSDSGFHARLDRSIWAEQLKRSVADGAKHSCESDVVSSAFNRPIGLGNRIHTFAAHLLLAVYGGHSFSIFNDTSTGKDDMTRIWAMHFENSAGFSFCRGDPPPLGNKVKLDWDFLNGHLSTVDREYQDDFKRFLYPLVWTVNSNTWNRVHTEWRKAGLDVSRPYVGVHLRRGDKFTEASPVEIGAYADAIRPWLESSNSGGRARQGASLKDVVGEELGARKIEQVFLCSDDELAAEELQTALGNRVRIVTPNARPSDTKTRSYDSEESILGVITAVEGLRRAHVFVGTASSNLGRLVFFLRPKGSRAISLDRGGQW</sequence>
<keyword evidence="2" id="KW-0732">Signal</keyword>
<reference evidence="3" key="1">
    <citation type="submission" date="2023-10" db="EMBL/GenBank/DDBJ databases">
        <authorList>
            <person name="Chen Y."/>
            <person name="Shah S."/>
            <person name="Dougan E. K."/>
            <person name="Thang M."/>
            <person name="Chan C."/>
        </authorList>
    </citation>
    <scope>NUCLEOTIDE SEQUENCE [LARGE SCALE GENOMIC DNA]</scope>
</reference>
<dbReference type="Gene3D" id="3.40.50.11350">
    <property type="match status" value="1"/>
</dbReference>
<feature type="signal peptide" evidence="2">
    <location>
        <begin position="1"/>
        <end position="20"/>
    </location>
</feature>
<evidence type="ECO:0000256" key="1">
    <source>
        <dbReference type="SAM" id="MobiDB-lite"/>
    </source>
</evidence>
<evidence type="ECO:0008006" key="5">
    <source>
        <dbReference type="Google" id="ProtNLM"/>
    </source>
</evidence>
<organism evidence="3 4">
    <name type="scientific">Prorocentrum cordatum</name>
    <dbReference type="NCBI Taxonomy" id="2364126"/>
    <lineage>
        <taxon>Eukaryota</taxon>
        <taxon>Sar</taxon>
        <taxon>Alveolata</taxon>
        <taxon>Dinophyceae</taxon>
        <taxon>Prorocentrales</taxon>
        <taxon>Prorocentraceae</taxon>
        <taxon>Prorocentrum</taxon>
    </lineage>
</organism>
<feature type="region of interest" description="Disordered" evidence="1">
    <location>
        <begin position="26"/>
        <end position="66"/>
    </location>
</feature>
<evidence type="ECO:0000313" key="4">
    <source>
        <dbReference type="Proteomes" id="UP001189429"/>
    </source>
</evidence>
<evidence type="ECO:0000313" key="3">
    <source>
        <dbReference type="EMBL" id="CAK0902842.1"/>
    </source>
</evidence>
<protein>
    <recommendedName>
        <fullName evidence="5">GDP-fucose protein O-fucosyltransferase 1</fullName>
    </recommendedName>
</protein>
<name>A0ABN9XW01_9DINO</name>
<feature type="compositionally biased region" description="Polar residues" evidence="1">
    <location>
        <begin position="33"/>
        <end position="48"/>
    </location>
</feature>
<comment type="caution">
    <text evidence="3">The sequence shown here is derived from an EMBL/GenBank/DDBJ whole genome shotgun (WGS) entry which is preliminary data.</text>
</comment>
<feature type="chain" id="PRO_5045392252" description="GDP-fucose protein O-fucosyltransferase 1" evidence="2">
    <location>
        <begin position="21"/>
        <end position="377"/>
    </location>
</feature>
<gene>
    <name evidence="3" type="ORF">PCOR1329_LOCUS79330</name>
</gene>
<evidence type="ECO:0000256" key="2">
    <source>
        <dbReference type="SAM" id="SignalP"/>
    </source>
</evidence>
<keyword evidence="4" id="KW-1185">Reference proteome</keyword>
<dbReference type="PANTHER" id="PTHR13132">
    <property type="entry name" value="ALPHA- 1,6 -FUCOSYLTRANSFERASE"/>
    <property type="match status" value="1"/>
</dbReference>
<dbReference type="Proteomes" id="UP001189429">
    <property type="component" value="Unassembled WGS sequence"/>
</dbReference>
<dbReference type="EMBL" id="CAUYUJ010021126">
    <property type="protein sequence ID" value="CAK0902842.1"/>
    <property type="molecule type" value="Genomic_DNA"/>
</dbReference>
<accession>A0ABN9XW01</accession>